<dbReference type="Proteomes" id="UP000789702">
    <property type="component" value="Unassembled WGS sequence"/>
</dbReference>
<evidence type="ECO:0000313" key="1">
    <source>
        <dbReference type="EMBL" id="CAG8651089.1"/>
    </source>
</evidence>
<dbReference type="EMBL" id="CAJVPU010016126">
    <property type="protein sequence ID" value="CAG8651089.1"/>
    <property type="molecule type" value="Genomic_DNA"/>
</dbReference>
<name>A0ACA9NDR4_9GLOM</name>
<proteinExistence type="predicted"/>
<keyword evidence="2" id="KW-1185">Reference proteome</keyword>
<sequence length="367" mass="42700">MTESNTTSQWNNLKKIYDYLLEIFKVPSLKPELQLTNVEIFNCDFLVNLNELFSKSNIKPNTRIFRIYGNIIQLSDDLTIPPLNSGGVILIAARRIEIKQGYANISKDNKTVGKSLTIRDDKNPDDKDLYIFDSSILENHSSFRKMLRYSLLIASVLFYDEPEITRSILSWICKITESQSDELHHQALTIFVQLDISEERRKNKISYIPLLNKDFYKKGIEEFMNSVENYENKYMQFLTKRDIATQEKIESKVWLENYNDETTLNVHLEKIEHERYVSAFKLMKKLEDELKDKKNDVSNASESFEDGIEEWKQQKIHDAEKEMLIAVFSLAVRVGTIVIRPDGIVDIIKTIEKTSVSIQDAFNAADK</sequence>
<reference evidence="1" key="1">
    <citation type="submission" date="2021-06" db="EMBL/GenBank/DDBJ databases">
        <authorList>
            <person name="Kallberg Y."/>
            <person name="Tangrot J."/>
            <person name="Rosling A."/>
        </authorList>
    </citation>
    <scope>NUCLEOTIDE SEQUENCE</scope>
    <source>
        <strain evidence="1">IL203A</strain>
    </source>
</reference>
<evidence type="ECO:0000313" key="2">
    <source>
        <dbReference type="Proteomes" id="UP000789702"/>
    </source>
</evidence>
<gene>
    <name evidence="1" type="ORF">DHETER_LOCUS9299</name>
</gene>
<accession>A0ACA9NDR4</accession>
<protein>
    <submittedName>
        <fullName evidence="1">5173_t:CDS:1</fullName>
    </submittedName>
</protein>
<organism evidence="1 2">
    <name type="scientific">Dentiscutata heterogama</name>
    <dbReference type="NCBI Taxonomy" id="1316150"/>
    <lineage>
        <taxon>Eukaryota</taxon>
        <taxon>Fungi</taxon>
        <taxon>Fungi incertae sedis</taxon>
        <taxon>Mucoromycota</taxon>
        <taxon>Glomeromycotina</taxon>
        <taxon>Glomeromycetes</taxon>
        <taxon>Diversisporales</taxon>
        <taxon>Gigasporaceae</taxon>
        <taxon>Dentiscutata</taxon>
    </lineage>
</organism>
<comment type="caution">
    <text evidence="1">The sequence shown here is derived from an EMBL/GenBank/DDBJ whole genome shotgun (WGS) entry which is preliminary data.</text>
</comment>
<feature type="non-terminal residue" evidence="1">
    <location>
        <position position="367"/>
    </location>
</feature>